<dbReference type="PANTHER" id="PTHR46766:SF1">
    <property type="entry name" value="GLUTAMINE-RICH PROTEIN 2"/>
    <property type="match status" value="1"/>
</dbReference>
<dbReference type="Gene3D" id="1.20.1260.20">
    <property type="entry name" value="PPE superfamily"/>
    <property type="match status" value="1"/>
</dbReference>
<keyword evidence="3" id="KW-1133">Transmembrane helix</keyword>
<evidence type="ECO:0000256" key="3">
    <source>
        <dbReference type="SAM" id="Phobius"/>
    </source>
</evidence>
<dbReference type="InterPro" id="IPR038332">
    <property type="entry name" value="PPE_sf"/>
</dbReference>
<dbReference type="RefSeq" id="WP_096372090.1">
    <property type="nucleotide sequence ID" value="NZ_AP017624.1"/>
</dbReference>
<dbReference type="GeneID" id="93439358"/>
<feature type="compositionally biased region" description="Pro residues" evidence="2">
    <location>
        <begin position="316"/>
        <end position="330"/>
    </location>
</feature>
<dbReference type="SUPFAM" id="SSF140459">
    <property type="entry name" value="PE/PPE dimer-like"/>
    <property type="match status" value="1"/>
</dbReference>
<dbReference type="Pfam" id="PF18878">
    <property type="entry name" value="PPE-PPW"/>
    <property type="match status" value="1"/>
</dbReference>
<dbReference type="PANTHER" id="PTHR46766">
    <property type="entry name" value="GLUTAMINE-RICH PROTEIN 2"/>
    <property type="match status" value="1"/>
</dbReference>
<dbReference type="EMBL" id="AP017624">
    <property type="protein sequence ID" value="BAV43668.1"/>
    <property type="molecule type" value="Genomic_DNA"/>
</dbReference>
<dbReference type="Pfam" id="PF00823">
    <property type="entry name" value="PPE"/>
    <property type="match status" value="1"/>
</dbReference>
<dbReference type="Proteomes" id="UP000218067">
    <property type="component" value="Chromosome"/>
</dbReference>
<feature type="compositionally biased region" description="Low complexity" evidence="2">
    <location>
        <begin position="412"/>
        <end position="433"/>
    </location>
</feature>
<gene>
    <name evidence="6" type="ORF">SHTP_4803</name>
</gene>
<feature type="transmembrane region" description="Helical" evidence="3">
    <location>
        <begin position="215"/>
        <end position="237"/>
    </location>
</feature>
<keyword evidence="3" id="KW-0812">Transmembrane</keyword>
<feature type="region of interest" description="Disordered" evidence="2">
    <location>
        <begin position="304"/>
        <end position="472"/>
    </location>
</feature>
<dbReference type="InterPro" id="IPR043641">
    <property type="entry name" value="PPE-PPW_C"/>
</dbReference>
<name>A0A1B4Y9C4_MYCUL</name>
<evidence type="ECO:0000259" key="5">
    <source>
        <dbReference type="Pfam" id="PF18878"/>
    </source>
</evidence>
<evidence type="ECO:0000313" key="7">
    <source>
        <dbReference type="Proteomes" id="UP000218067"/>
    </source>
</evidence>
<organism evidence="6 7">
    <name type="scientific">Mycobacterium ulcerans subsp. shinshuense</name>
    <dbReference type="NCBI Taxonomy" id="1124626"/>
    <lineage>
        <taxon>Bacteria</taxon>
        <taxon>Bacillati</taxon>
        <taxon>Actinomycetota</taxon>
        <taxon>Actinomycetes</taxon>
        <taxon>Mycobacteriales</taxon>
        <taxon>Mycobacteriaceae</taxon>
        <taxon>Mycobacterium</taxon>
        <taxon>Mycobacterium ulcerans group</taxon>
    </lineage>
</organism>
<dbReference type="GO" id="GO:0052572">
    <property type="term" value="P:response to host immune response"/>
    <property type="evidence" value="ECO:0007669"/>
    <property type="project" value="TreeGrafter"/>
</dbReference>
<dbReference type="InterPro" id="IPR000030">
    <property type="entry name" value="PPE_dom"/>
</dbReference>
<evidence type="ECO:0000256" key="1">
    <source>
        <dbReference type="ARBA" id="ARBA00010652"/>
    </source>
</evidence>
<feature type="compositionally biased region" description="Low complexity" evidence="2">
    <location>
        <begin position="344"/>
        <end position="375"/>
    </location>
</feature>
<evidence type="ECO:0000259" key="4">
    <source>
        <dbReference type="Pfam" id="PF00823"/>
    </source>
</evidence>
<protein>
    <submittedName>
        <fullName evidence="6">PPE family protein, PPE1</fullName>
    </submittedName>
</protein>
<feature type="compositionally biased region" description="Basic residues" evidence="2">
    <location>
        <begin position="376"/>
        <end position="386"/>
    </location>
</feature>
<dbReference type="AlphaFoldDB" id="A0A1B4Y9C4"/>
<evidence type="ECO:0000313" key="6">
    <source>
        <dbReference type="EMBL" id="BAV43668.1"/>
    </source>
</evidence>
<evidence type="ECO:0000256" key="2">
    <source>
        <dbReference type="SAM" id="MobiDB-lite"/>
    </source>
</evidence>
<reference evidence="6 7" key="1">
    <citation type="submission" date="2016-08" db="EMBL/GenBank/DDBJ databases">
        <title>Complete genome sequence of Mycobacterium shinshuense, a subspecies of M. ulcerans.</title>
        <authorList>
            <person name="Yoshida M."/>
            <person name="Ogura Y."/>
            <person name="Hayashi T."/>
            <person name="Hoshino Y."/>
        </authorList>
    </citation>
    <scope>NUCLEOTIDE SEQUENCE [LARGE SCALE GENOMIC DNA]</scope>
    <source>
        <strain evidence="7">ATCC 33728</strain>
    </source>
</reference>
<feature type="domain" description="PPE-PPW subfamily C-terminal" evidence="5">
    <location>
        <begin position="419"/>
        <end position="461"/>
    </location>
</feature>
<accession>A0A1B4Y9C4</accession>
<proteinExistence type="inferred from homology"/>
<keyword evidence="3" id="KW-0472">Membrane</keyword>
<feature type="compositionally biased region" description="Low complexity" evidence="2">
    <location>
        <begin position="304"/>
        <end position="315"/>
    </location>
</feature>
<sequence length="472" mass="48363">MAIPPEVHSALLSAGQGPGSLLAAAAQWQELSAQYSAAVVELTQLLAEVQATSWQGYAAHQWLAAHGPYLIWLEQAAIDSSVTAAQHRIAAAGYSSAVAAMPTLAELTANHAIHGVLVVTNFFCINAIPIALNEADYVRMWVQAAETMTTYQAVSEVAAAAVPPTPPAPSILRPGGESQAAASGIGSWIRQPLRDILSFLADPYKYFLEFFQRMGFSPAVAVILAIIALQLYDFLWYPYYASYGLLLLPFFTPALSALSALSALAYLANRTPITAPVAAPAERSVADLAGPQPVVGLTPAASAFAPPSPQATSPAPSAPSPAPTGSPPSSPAISYAVLGPAPPGVSSGPGATTGAAATATDTTRAAAPAALSSSRASRRKRSKNRVGVRGYRDEFLQEPATMDSPIDAPGTAEPAPSPSSQGAGPLGLTGTAASHDGAAAGMVRLSSHGTSTAVPLLPATWTNDSEGRPEGE</sequence>
<comment type="similarity">
    <text evidence="1">Belongs to the mycobacterial PPE family.</text>
</comment>
<feature type="domain" description="PPE" evidence="4">
    <location>
        <begin position="1"/>
        <end position="163"/>
    </location>
</feature>
<feature type="transmembrane region" description="Helical" evidence="3">
    <location>
        <begin position="243"/>
        <end position="267"/>
    </location>
</feature>